<dbReference type="InterPro" id="IPR005757">
    <property type="entry name" value="Mpl"/>
</dbReference>
<dbReference type="InterPro" id="IPR036565">
    <property type="entry name" value="Mur-like_cat_sf"/>
</dbReference>
<dbReference type="Pfam" id="PF01225">
    <property type="entry name" value="Mur_ligase"/>
    <property type="match status" value="1"/>
</dbReference>
<dbReference type="RefSeq" id="WP_009850245.1">
    <property type="nucleotide sequence ID" value="NZ_DS022294.1"/>
</dbReference>
<name>Q0EZR9_9PROT</name>
<dbReference type="Gene3D" id="3.40.50.720">
    <property type="entry name" value="NAD(P)-binding Rossmann-like Domain"/>
    <property type="match status" value="1"/>
</dbReference>
<dbReference type="GO" id="GO:0071555">
    <property type="term" value="P:cell wall organization"/>
    <property type="evidence" value="ECO:0007669"/>
    <property type="project" value="UniProtKB-KW"/>
</dbReference>
<accession>Q0EZR9</accession>
<protein>
    <submittedName>
        <fullName evidence="13">UDP-N-acetylmuramate:L-alanyl-gamma-D-glutamyl-meso-diaminopimelate ligase</fullName>
    </submittedName>
</protein>
<feature type="domain" description="Mur ligase central" evidence="12">
    <location>
        <begin position="109"/>
        <end position="296"/>
    </location>
</feature>
<evidence type="ECO:0000256" key="1">
    <source>
        <dbReference type="ARBA" id="ARBA00022598"/>
    </source>
</evidence>
<keyword evidence="2" id="KW-0132">Cell division</keyword>
<evidence type="ECO:0000256" key="6">
    <source>
        <dbReference type="ARBA" id="ARBA00022984"/>
    </source>
</evidence>
<dbReference type="GO" id="GO:0016881">
    <property type="term" value="F:acid-amino acid ligase activity"/>
    <property type="evidence" value="ECO:0007669"/>
    <property type="project" value="InterPro"/>
</dbReference>
<evidence type="ECO:0000259" key="12">
    <source>
        <dbReference type="Pfam" id="PF08245"/>
    </source>
</evidence>
<evidence type="ECO:0000256" key="8">
    <source>
        <dbReference type="ARBA" id="ARBA00023316"/>
    </source>
</evidence>
<evidence type="ECO:0000256" key="7">
    <source>
        <dbReference type="ARBA" id="ARBA00023306"/>
    </source>
</evidence>
<dbReference type="SUPFAM" id="SSF51984">
    <property type="entry name" value="MurCD N-terminal domain"/>
    <property type="match status" value="1"/>
</dbReference>
<keyword evidence="5" id="KW-0133">Cell shape</keyword>
<sequence length="462" mass="49223">MSKHLHILGICGTAMAAIAALAKEQGWHVTGSDAGVYPPMSDYLAGLGIEIAPFDASCLQSAPDLCVIGNAMSRGNVEVEAILDGGLPYCSGPAFVGDHILPGRHAVVVAGTHGKTTTSSLLAWVLDRADLSPGFMIGGIPEDFGTGARTGGGPHFVLEGDEYDTAFFDKRSKFLHYHARTLILNNLEYDHADIFPDLEAIQAQFHHLIRTVPAAGSIVVNGDDDNLDYVLARGCWTPLVRFARYGGRDAEWHWQPLSDDGSRFRLYQHGDEVMEVSWGMIGLHQVANACAVAATASRLGVSSADIAAAFASFGGIRRRMTLVGEVGGIRIFDDFAHHPTAISGVVAAARAAMKGRGRLWVVVEPRSNTMRSRIHQQALPACFAAADQVVFVPASDRNLNASDVLDVAEVCRAIGPHAVVLADAEAIIAHIRSHASEGDDVLILSNGGFDGIHQRLLTALSV</sequence>
<evidence type="ECO:0000259" key="10">
    <source>
        <dbReference type="Pfam" id="PF01225"/>
    </source>
</evidence>
<dbReference type="eggNOG" id="COG0773">
    <property type="taxonomic scope" value="Bacteria"/>
</dbReference>
<dbReference type="NCBIfam" id="TIGR01081">
    <property type="entry name" value="mpl"/>
    <property type="match status" value="1"/>
</dbReference>
<dbReference type="InterPro" id="IPR013221">
    <property type="entry name" value="Mur_ligase_cen"/>
</dbReference>
<dbReference type="InterPro" id="IPR036615">
    <property type="entry name" value="Mur_ligase_C_dom_sf"/>
</dbReference>
<dbReference type="InParanoid" id="Q0EZR9"/>
<feature type="signal peptide" evidence="9">
    <location>
        <begin position="1"/>
        <end position="16"/>
    </location>
</feature>
<dbReference type="Proteomes" id="UP000005297">
    <property type="component" value="Unassembled WGS sequence"/>
</dbReference>
<dbReference type="Gene3D" id="3.40.1190.10">
    <property type="entry name" value="Mur-like, catalytic domain"/>
    <property type="match status" value="1"/>
</dbReference>
<keyword evidence="7" id="KW-0131">Cell cycle</keyword>
<keyword evidence="4" id="KW-0067">ATP-binding</keyword>
<dbReference type="STRING" id="314344.AL013_10090"/>
<dbReference type="Pfam" id="PF02875">
    <property type="entry name" value="Mur_ligase_C"/>
    <property type="match status" value="1"/>
</dbReference>
<dbReference type="EMBL" id="AATS01000006">
    <property type="protein sequence ID" value="EAU54635.1"/>
    <property type="molecule type" value="Genomic_DNA"/>
</dbReference>
<organism evidence="13 14">
    <name type="scientific">Mariprofundus ferrooxydans PV-1</name>
    <dbReference type="NCBI Taxonomy" id="314345"/>
    <lineage>
        <taxon>Bacteria</taxon>
        <taxon>Pseudomonadati</taxon>
        <taxon>Pseudomonadota</taxon>
        <taxon>Candidatius Mariprofundia</taxon>
        <taxon>Mariprofundales</taxon>
        <taxon>Mariprofundaceae</taxon>
        <taxon>Mariprofundus</taxon>
    </lineage>
</organism>
<dbReference type="FunCoup" id="Q0EZR9">
    <property type="interactions" value="154"/>
</dbReference>
<dbReference type="PANTHER" id="PTHR43445:SF5">
    <property type="entry name" value="UDP-N-ACETYLMURAMATE--L-ALANYL-GAMMA-D-GLUTAMYL-MESO-2,6-DIAMINOHEPTANDIOATE LIGASE"/>
    <property type="match status" value="1"/>
</dbReference>
<keyword evidence="1 13" id="KW-0436">Ligase</keyword>
<dbReference type="SUPFAM" id="SSF53244">
    <property type="entry name" value="MurD-like peptide ligases, peptide-binding domain"/>
    <property type="match status" value="1"/>
</dbReference>
<dbReference type="PANTHER" id="PTHR43445">
    <property type="entry name" value="UDP-N-ACETYLMURAMATE--L-ALANINE LIGASE-RELATED"/>
    <property type="match status" value="1"/>
</dbReference>
<dbReference type="GO" id="GO:0051301">
    <property type="term" value="P:cell division"/>
    <property type="evidence" value="ECO:0007669"/>
    <property type="project" value="UniProtKB-KW"/>
</dbReference>
<dbReference type="InterPro" id="IPR004101">
    <property type="entry name" value="Mur_ligase_C"/>
</dbReference>
<reference evidence="13 14" key="1">
    <citation type="submission" date="2006-09" db="EMBL/GenBank/DDBJ databases">
        <authorList>
            <person name="Emerson D."/>
            <person name="Ferriera S."/>
            <person name="Johnson J."/>
            <person name="Kravitz S."/>
            <person name="Halpern A."/>
            <person name="Remington K."/>
            <person name="Beeson K."/>
            <person name="Tran B."/>
            <person name="Rogers Y.-H."/>
            <person name="Friedman R."/>
            <person name="Venter J.C."/>
        </authorList>
    </citation>
    <scope>NUCLEOTIDE SEQUENCE [LARGE SCALE GENOMIC DNA]</scope>
    <source>
        <strain evidence="13 14">PV-1</strain>
    </source>
</reference>
<dbReference type="AlphaFoldDB" id="Q0EZR9"/>
<proteinExistence type="predicted"/>
<dbReference type="Pfam" id="PF08245">
    <property type="entry name" value="Mur_ligase_M"/>
    <property type="match status" value="1"/>
</dbReference>
<keyword evidence="9" id="KW-0732">Signal</keyword>
<evidence type="ECO:0000256" key="5">
    <source>
        <dbReference type="ARBA" id="ARBA00022960"/>
    </source>
</evidence>
<evidence type="ECO:0000259" key="11">
    <source>
        <dbReference type="Pfam" id="PF02875"/>
    </source>
</evidence>
<dbReference type="InterPro" id="IPR050061">
    <property type="entry name" value="MurCDEF_pg_biosynth"/>
</dbReference>
<feature type="domain" description="Mur ligase N-terminal catalytic" evidence="10">
    <location>
        <begin position="4"/>
        <end position="99"/>
    </location>
</feature>
<dbReference type="GO" id="GO:0005524">
    <property type="term" value="F:ATP binding"/>
    <property type="evidence" value="ECO:0007669"/>
    <property type="project" value="UniProtKB-KW"/>
</dbReference>
<dbReference type="HOGENOM" id="CLU_028104_0_1_0"/>
<keyword evidence="3" id="KW-0547">Nucleotide-binding</keyword>
<feature type="chain" id="PRO_5004171414" evidence="9">
    <location>
        <begin position="17"/>
        <end position="462"/>
    </location>
</feature>
<feature type="domain" description="Mur ligase C-terminal" evidence="11">
    <location>
        <begin position="318"/>
        <end position="447"/>
    </location>
</feature>
<evidence type="ECO:0000313" key="14">
    <source>
        <dbReference type="Proteomes" id="UP000005297"/>
    </source>
</evidence>
<dbReference type="GO" id="GO:0009252">
    <property type="term" value="P:peptidoglycan biosynthetic process"/>
    <property type="evidence" value="ECO:0007669"/>
    <property type="project" value="UniProtKB-KW"/>
</dbReference>
<dbReference type="SUPFAM" id="SSF53623">
    <property type="entry name" value="MurD-like peptide ligases, catalytic domain"/>
    <property type="match status" value="1"/>
</dbReference>
<dbReference type="GO" id="GO:0008360">
    <property type="term" value="P:regulation of cell shape"/>
    <property type="evidence" value="ECO:0007669"/>
    <property type="project" value="UniProtKB-KW"/>
</dbReference>
<evidence type="ECO:0000256" key="9">
    <source>
        <dbReference type="SAM" id="SignalP"/>
    </source>
</evidence>
<keyword evidence="8" id="KW-0961">Cell wall biogenesis/degradation</keyword>
<evidence type="ECO:0000256" key="2">
    <source>
        <dbReference type="ARBA" id="ARBA00022618"/>
    </source>
</evidence>
<evidence type="ECO:0000256" key="4">
    <source>
        <dbReference type="ARBA" id="ARBA00022840"/>
    </source>
</evidence>
<evidence type="ECO:0000256" key="3">
    <source>
        <dbReference type="ARBA" id="ARBA00022741"/>
    </source>
</evidence>
<gene>
    <name evidence="13" type="ORF">SPV1_13664</name>
</gene>
<keyword evidence="14" id="KW-1185">Reference proteome</keyword>
<dbReference type="InterPro" id="IPR000713">
    <property type="entry name" value="Mur_ligase_N"/>
</dbReference>
<comment type="caution">
    <text evidence="13">The sequence shown here is derived from an EMBL/GenBank/DDBJ whole genome shotgun (WGS) entry which is preliminary data.</text>
</comment>
<evidence type="ECO:0000313" key="13">
    <source>
        <dbReference type="EMBL" id="EAU54635.1"/>
    </source>
</evidence>
<dbReference type="OrthoDB" id="5287829at2"/>
<dbReference type="Gene3D" id="3.90.190.20">
    <property type="entry name" value="Mur ligase, C-terminal domain"/>
    <property type="match status" value="1"/>
</dbReference>
<keyword evidence="6" id="KW-0573">Peptidoglycan synthesis</keyword>